<organism evidence="2 3">
    <name type="scientific">Rotaria sordida</name>
    <dbReference type="NCBI Taxonomy" id="392033"/>
    <lineage>
        <taxon>Eukaryota</taxon>
        <taxon>Metazoa</taxon>
        <taxon>Spiralia</taxon>
        <taxon>Gnathifera</taxon>
        <taxon>Rotifera</taxon>
        <taxon>Eurotatoria</taxon>
        <taxon>Bdelloidea</taxon>
        <taxon>Philodinida</taxon>
        <taxon>Philodinidae</taxon>
        <taxon>Rotaria</taxon>
    </lineage>
</organism>
<dbReference type="Pfam" id="PF00078">
    <property type="entry name" value="RVT_1"/>
    <property type="match status" value="1"/>
</dbReference>
<protein>
    <recommendedName>
        <fullName evidence="1">Reverse transcriptase domain-containing protein</fullName>
    </recommendedName>
</protein>
<dbReference type="InterPro" id="IPR043502">
    <property type="entry name" value="DNA/RNA_pol_sf"/>
</dbReference>
<evidence type="ECO:0000313" key="3">
    <source>
        <dbReference type="Proteomes" id="UP000663864"/>
    </source>
</evidence>
<evidence type="ECO:0000313" key="2">
    <source>
        <dbReference type="EMBL" id="CAF1513098.1"/>
    </source>
</evidence>
<feature type="domain" description="Reverse transcriptase" evidence="1">
    <location>
        <begin position="85"/>
        <end position="283"/>
    </location>
</feature>
<accession>A0A815TUB1</accession>
<dbReference type="PANTHER" id="PTHR33050">
    <property type="entry name" value="REVERSE TRANSCRIPTASE DOMAIN-CONTAINING PROTEIN"/>
    <property type="match status" value="1"/>
</dbReference>
<dbReference type="Gene3D" id="3.10.10.10">
    <property type="entry name" value="HIV Type 1 Reverse Transcriptase, subunit A, domain 1"/>
    <property type="match status" value="1"/>
</dbReference>
<dbReference type="EMBL" id="CAJNOT010007930">
    <property type="protein sequence ID" value="CAF1513098.1"/>
    <property type="molecule type" value="Genomic_DNA"/>
</dbReference>
<dbReference type="PROSITE" id="PS50878">
    <property type="entry name" value="RT_POL"/>
    <property type="match status" value="1"/>
</dbReference>
<reference evidence="2" key="1">
    <citation type="submission" date="2021-02" db="EMBL/GenBank/DDBJ databases">
        <authorList>
            <person name="Nowell W R."/>
        </authorList>
    </citation>
    <scope>NUCLEOTIDE SEQUENCE</scope>
</reference>
<dbReference type="InterPro" id="IPR043128">
    <property type="entry name" value="Rev_trsase/Diguanyl_cyclase"/>
</dbReference>
<dbReference type="Proteomes" id="UP000663864">
    <property type="component" value="Unassembled WGS sequence"/>
</dbReference>
<feature type="non-terminal residue" evidence="2">
    <location>
        <position position="1"/>
    </location>
</feature>
<dbReference type="SUPFAM" id="SSF56672">
    <property type="entry name" value="DNA/RNA polymerases"/>
    <property type="match status" value="1"/>
</dbReference>
<dbReference type="CDD" id="cd09275">
    <property type="entry name" value="RNase_HI_RT_DIRS1"/>
    <property type="match status" value="1"/>
</dbReference>
<evidence type="ECO:0000259" key="1">
    <source>
        <dbReference type="PROSITE" id="PS50878"/>
    </source>
</evidence>
<name>A0A815TUB1_9BILA</name>
<proteinExistence type="predicted"/>
<dbReference type="AlphaFoldDB" id="A0A815TUB1"/>
<comment type="caution">
    <text evidence="2">The sequence shown here is derived from an EMBL/GenBank/DDBJ whole genome shotgun (WGS) entry which is preliminary data.</text>
</comment>
<sequence length="551" mass="63005">TGCSTNIPLVATTPIDICRLEQELVGHPDKEFTSFLLSGLREGFDTGISNIPNKPLECPNLRSARRDPENVTRLVAEELDKGFLIGPYNSPPFVNYRINPIGLVESKYSKKKRLIVDLSAPHNNKDHPSINSLIDKDSYSLSYVTVDDAIKSIQKLGKGAWMNKADIQDAFKLLPIKPSLWPFYGIKWNNYYYFFVRLPFGSRSSPKLFDMLSEAIVWIAEHNYGIKNMLHLLDDFFVVDSPDDGGERTSAMISLIFNRLKIPLSVNKTVGPVQEIEYLGIILDSNRMEARLPQEKVLRIMEMIRSLLNRRKCKKRELLVILGHMSFASRVVIPGRTFVHYLFNLTTYVRSLESHITINRPAQLELTMWYRHLSEWNGTFFFLDPNIFTNTDLAFSTDASTTIGCGAVFGNEWFAHQWSEQMLNLPENEKSTAFFEIIPVVIAAVLWGSQWKGKRICLLCDNQATVNIINKGRSKSSFIMAFTRRLTLLAMQHQFLLRAVYISTYDNNLADALSRLQINRFRQLLPTADRYPKNVPSMKDLTFPSIESIVL</sequence>
<dbReference type="InterPro" id="IPR052055">
    <property type="entry name" value="Hepadnavirus_pol/RT"/>
</dbReference>
<dbReference type="Gene3D" id="3.30.70.270">
    <property type="match status" value="1"/>
</dbReference>
<dbReference type="InterPro" id="IPR000477">
    <property type="entry name" value="RT_dom"/>
</dbReference>
<dbReference type="PANTHER" id="PTHR33050:SF8">
    <property type="entry name" value="REVERSE TRANSCRIPTASE DOMAIN-CONTAINING PROTEIN"/>
    <property type="match status" value="1"/>
</dbReference>
<gene>
    <name evidence="2" type="ORF">ZHD862_LOCUS38015</name>
</gene>